<dbReference type="Pfam" id="PF23202">
    <property type="entry name" value="PAH_ZNF598"/>
    <property type="match status" value="1"/>
</dbReference>
<evidence type="ECO:0000256" key="1">
    <source>
        <dbReference type="SAM" id="MobiDB-lite"/>
    </source>
</evidence>
<dbReference type="EMBL" id="CAJOBA010004888">
    <property type="protein sequence ID" value="CAF3726783.1"/>
    <property type="molecule type" value="Genomic_DNA"/>
</dbReference>
<feature type="region of interest" description="Disordered" evidence="1">
    <location>
        <begin position="19"/>
        <end position="150"/>
    </location>
</feature>
<dbReference type="EMBL" id="CAJNOQ010010176">
    <property type="protein sequence ID" value="CAF1244935.1"/>
    <property type="molecule type" value="Genomic_DNA"/>
</dbReference>
<evidence type="ECO:0000313" key="4">
    <source>
        <dbReference type="EMBL" id="CAF1244935.1"/>
    </source>
</evidence>
<sequence length="450" mass="50989">RTFLEISATVVAIDLQAEKKQDAKKKNQQSKAKFGLGNDEEDSNDEEFQVPRRVVATPTITTISQKNVDAIQQTQQKKKPSPQLQENDFPALPTTQESANKTAVQYNSVWNNQESDETSMSKPTTASKKKKQPTKKKSATKQDIDPQITVPITNFSSMGLSELGQRLLNEDENNDTTVSTPIVKTKQQMTSEENKQKNTSTKNVSTVSDAKKNDPKPNLVTKNGINEENHILEKKTNNTKTIERAVEPVSVSGPPPPPGFNTSSSVTSSNSAQILPLPPPGFEGNSILPTVPTYLYPSTYQQSKDLFRAKLYELFDGDMNLLSNYEKFCDAFITGEIDVQYFIKKTLDLFKDKSDDYILNLLLLIPNIEKQNEIYKIWLNEVHPKQTNNCWNKVVDSTHVQCHLCQQLLLPQDYTEHTKYHPEFQQDYPELPTKRNDQFISSFSHRSKLK</sequence>
<feature type="compositionally biased region" description="Basic residues" evidence="1">
    <location>
        <begin position="127"/>
        <end position="139"/>
    </location>
</feature>
<dbReference type="Proteomes" id="UP000663829">
    <property type="component" value="Unassembled WGS sequence"/>
</dbReference>
<feature type="compositionally biased region" description="Low complexity" evidence="1">
    <location>
        <begin position="261"/>
        <end position="271"/>
    </location>
</feature>
<feature type="domain" description="ZNF598/HEL2 PAH" evidence="2">
    <location>
        <begin position="308"/>
        <end position="378"/>
    </location>
</feature>
<dbReference type="EMBL" id="CAJOBC010012013">
    <property type="protein sequence ID" value="CAF4010441.1"/>
    <property type="molecule type" value="Genomic_DNA"/>
</dbReference>
<dbReference type="Proteomes" id="UP000681722">
    <property type="component" value="Unassembled WGS sequence"/>
</dbReference>
<dbReference type="EMBL" id="CAJNOK010004883">
    <property type="protein sequence ID" value="CAF0953192.1"/>
    <property type="molecule type" value="Genomic_DNA"/>
</dbReference>
<feature type="compositionally biased region" description="Polar residues" evidence="1">
    <location>
        <begin position="58"/>
        <end position="71"/>
    </location>
</feature>
<evidence type="ECO:0000313" key="6">
    <source>
        <dbReference type="EMBL" id="CAF4010441.1"/>
    </source>
</evidence>
<proteinExistence type="predicted"/>
<feature type="region of interest" description="Disordered" evidence="1">
    <location>
        <begin position="170"/>
        <end position="222"/>
    </location>
</feature>
<dbReference type="Proteomes" id="UP000677228">
    <property type="component" value="Unassembled WGS sequence"/>
</dbReference>
<evidence type="ECO:0000313" key="3">
    <source>
        <dbReference type="EMBL" id="CAF0953192.1"/>
    </source>
</evidence>
<dbReference type="Proteomes" id="UP000682733">
    <property type="component" value="Unassembled WGS sequence"/>
</dbReference>
<feature type="non-terminal residue" evidence="4">
    <location>
        <position position="450"/>
    </location>
</feature>
<gene>
    <name evidence="4" type="ORF">GPM918_LOCUS25845</name>
    <name evidence="3" type="ORF">OVA965_LOCUS12248</name>
    <name evidence="6" type="ORF">SRO942_LOCUS25907</name>
    <name evidence="5" type="ORF">TMI583_LOCUS12252</name>
</gene>
<protein>
    <recommendedName>
        <fullName evidence="2">ZNF598/HEL2 PAH domain-containing protein</fullName>
    </recommendedName>
</protein>
<reference evidence="4" key="1">
    <citation type="submission" date="2021-02" db="EMBL/GenBank/DDBJ databases">
        <authorList>
            <person name="Nowell W R."/>
        </authorList>
    </citation>
    <scope>NUCLEOTIDE SEQUENCE</scope>
</reference>
<name>A0A814ZP53_9BILA</name>
<evidence type="ECO:0000259" key="2">
    <source>
        <dbReference type="Pfam" id="PF23202"/>
    </source>
</evidence>
<keyword evidence="7" id="KW-1185">Reference proteome</keyword>
<evidence type="ECO:0000313" key="5">
    <source>
        <dbReference type="EMBL" id="CAF3726783.1"/>
    </source>
</evidence>
<comment type="caution">
    <text evidence="4">The sequence shown here is derived from an EMBL/GenBank/DDBJ whole genome shotgun (WGS) entry which is preliminary data.</text>
</comment>
<organism evidence="4 7">
    <name type="scientific">Didymodactylos carnosus</name>
    <dbReference type="NCBI Taxonomy" id="1234261"/>
    <lineage>
        <taxon>Eukaryota</taxon>
        <taxon>Metazoa</taxon>
        <taxon>Spiralia</taxon>
        <taxon>Gnathifera</taxon>
        <taxon>Rotifera</taxon>
        <taxon>Eurotatoria</taxon>
        <taxon>Bdelloidea</taxon>
        <taxon>Philodinida</taxon>
        <taxon>Philodinidae</taxon>
        <taxon>Didymodactylos</taxon>
    </lineage>
</organism>
<accession>A0A814ZP53</accession>
<dbReference type="InterPro" id="IPR057634">
    <property type="entry name" value="PAH_ZNF598/HEL2"/>
</dbReference>
<evidence type="ECO:0000313" key="7">
    <source>
        <dbReference type="Proteomes" id="UP000663829"/>
    </source>
</evidence>
<feature type="compositionally biased region" description="Polar residues" evidence="1">
    <location>
        <begin position="93"/>
        <end position="121"/>
    </location>
</feature>
<feature type="region of interest" description="Disordered" evidence="1">
    <location>
        <begin position="248"/>
        <end position="271"/>
    </location>
</feature>
<feature type="compositionally biased region" description="Polar residues" evidence="1">
    <location>
        <begin position="175"/>
        <end position="208"/>
    </location>
</feature>
<dbReference type="AlphaFoldDB" id="A0A814ZP53"/>
<feature type="compositionally biased region" description="Acidic residues" evidence="1">
    <location>
        <begin position="38"/>
        <end position="48"/>
    </location>
</feature>